<accession>A0A8S5TMU5</accession>
<protein>
    <submittedName>
        <fullName evidence="1">Uncharacterized protein</fullName>
    </submittedName>
</protein>
<name>A0A8S5TMU5_9CAUD</name>
<sequence>MLYEVMVGLKAFSPPPKHTFYLFRSILSLHK</sequence>
<organism evidence="1">
    <name type="scientific">Siphoviridae sp. cttaA39</name>
    <dbReference type="NCBI Taxonomy" id="2827960"/>
    <lineage>
        <taxon>Viruses</taxon>
        <taxon>Duplodnaviria</taxon>
        <taxon>Heunggongvirae</taxon>
        <taxon>Uroviricota</taxon>
        <taxon>Caudoviricetes</taxon>
    </lineage>
</organism>
<dbReference type="EMBL" id="BK032860">
    <property type="protein sequence ID" value="DAF64456.1"/>
    <property type="molecule type" value="Genomic_DNA"/>
</dbReference>
<reference evidence="1" key="1">
    <citation type="journal article" date="2021" name="Proc. Natl. Acad. Sci. U.S.A.">
        <title>A Catalog of Tens of Thousands of Viruses from Human Metagenomes Reveals Hidden Associations with Chronic Diseases.</title>
        <authorList>
            <person name="Tisza M.J."/>
            <person name="Buck C.B."/>
        </authorList>
    </citation>
    <scope>NUCLEOTIDE SEQUENCE</scope>
    <source>
        <strain evidence="1">CttaA39</strain>
    </source>
</reference>
<proteinExistence type="predicted"/>
<evidence type="ECO:0000313" key="1">
    <source>
        <dbReference type="EMBL" id="DAF64456.1"/>
    </source>
</evidence>